<dbReference type="Pfam" id="PF07690">
    <property type="entry name" value="MFS_1"/>
    <property type="match status" value="1"/>
</dbReference>
<dbReference type="SUPFAM" id="SSF103473">
    <property type="entry name" value="MFS general substrate transporter"/>
    <property type="match status" value="2"/>
</dbReference>
<dbReference type="InterPro" id="IPR036259">
    <property type="entry name" value="MFS_trans_sf"/>
</dbReference>
<keyword evidence="8" id="KW-1185">Reference proteome</keyword>
<evidence type="ECO:0000256" key="1">
    <source>
        <dbReference type="ARBA" id="ARBA00004141"/>
    </source>
</evidence>
<evidence type="ECO:0000313" key="8">
    <source>
        <dbReference type="Proteomes" id="UP000275385"/>
    </source>
</evidence>
<dbReference type="Proteomes" id="UP000275385">
    <property type="component" value="Unassembled WGS sequence"/>
</dbReference>
<keyword evidence="3 6" id="KW-1133">Transmembrane helix</keyword>
<feature type="transmembrane region" description="Helical" evidence="6">
    <location>
        <begin position="334"/>
        <end position="354"/>
    </location>
</feature>
<accession>A0A420XXK2</accession>
<feature type="transmembrane region" description="Helical" evidence="6">
    <location>
        <begin position="47"/>
        <end position="69"/>
    </location>
</feature>
<dbReference type="GO" id="GO:0022857">
    <property type="term" value="F:transmembrane transporter activity"/>
    <property type="evidence" value="ECO:0007669"/>
    <property type="project" value="InterPro"/>
</dbReference>
<evidence type="ECO:0000256" key="4">
    <source>
        <dbReference type="ARBA" id="ARBA00023136"/>
    </source>
</evidence>
<dbReference type="Gene3D" id="1.20.1250.20">
    <property type="entry name" value="MFS general substrate transporter like domains"/>
    <property type="match status" value="2"/>
</dbReference>
<comment type="caution">
    <text evidence="7">The sequence shown here is derived from an EMBL/GenBank/DDBJ whole genome shotgun (WGS) entry which is preliminary data.</text>
</comment>
<keyword evidence="2 6" id="KW-0812">Transmembrane</keyword>
<dbReference type="GO" id="GO:0016020">
    <property type="term" value="C:membrane"/>
    <property type="evidence" value="ECO:0007669"/>
    <property type="project" value="UniProtKB-SubCell"/>
</dbReference>
<dbReference type="InterPro" id="IPR011701">
    <property type="entry name" value="MFS"/>
</dbReference>
<protein>
    <recommendedName>
        <fullName evidence="9">Major facilitator superfamily (MFS) profile domain-containing protein</fullName>
    </recommendedName>
</protein>
<reference evidence="7 8" key="1">
    <citation type="submission" date="2018-08" db="EMBL/GenBank/DDBJ databases">
        <title>Draft genome of the lignicolous fungus Coniochaeta pulveracea.</title>
        <authorList>
            <person name="Borstlap C.J."/>
            <person name="De Witt R.N."/>
            <person name="Botha A."/>
            <person name="Volschenk H."/>
        </authorList>
    </citation>
    <scope>NUCLEOTIDE SEQUENCE [LARGE SCALE GENOMIC DNA]</scope>
    <source>
        <strain evidence="7 8">CAB683</strain>
    </source>
</reference>
<proteinExistence type="predicted"/>
<feature type="transmembrane region" description="Helical" evidence="6">
    <location>
        <begin position="293"/>
        <end position="314"/>
    </location>
</feature>
<dbReference type="PANTHER" id="PTHR23507">
    <property type="entry name" value="ZGC:174356"/>
    <property type="match status" value="1"/>
</dbReference>
<sequence>MAADERTPLIANGNSHAVQSEQDNEVPKPTKSLSSRLWNALGVENRILLAGFLITLSFTFTQVPIFYAFHLMECDVYYSHHPPYTGPGDRCSRDEITAGTATQFSILGMSTTFFGTMNLFVAGWMVKKWGPRRALMAQTFVPAVRVATQIWGVLAGGQRGITIFQLTQMITIVGGPAGYILIVNIIAGEVVEPARRTSVFGKLQGCIMLGNALGYLTGGQIGDVFGIVRPFQVACVSFLISTAYVQLALPYISPESLNDGKKATKGISGFLAPLRILSAQKLRLRNGSLKKHFGVLFLCCGIFLGVLATGYAPFLIQMYATAAFDFNQADNGWLMSEFAFMRSVFLIFIFPKVISWGRKWFKSRGIQDDSKEVDDESVEEFPDQPEEIPVPTGSQNVNEPVAAGPLKEHENSEFDLFFLRWSLVVDGLLTTLAAFATEGWHIYLAAFFLPFGSGSAPAAKGVISEMCPSSQRADALNAVTLIENIARLATQGLFGFIFSALARTGNAYLTFFCNAALAVLAMGVLLFSHFPPPGSALIEEGDEEAEGNTERDE</sequence>
<evidence type="ECO:0008006" key="9">
    <source>
        <dbReference type="Google" id="ProtNLM"/>
    </source>
</evidence>
<dbReference type="PANTHER" id="PTHR23507:SF13">
    <property type="entry name" value="MFS GENERAL SUBSTRATE TRANSPORTER"/>
    <property type="match status" value="1"/>
</dbReference>
<name>A0A420XXK2_9PEZI</name>
<organism evidence="7 8">
    <name type="scientific">Coniochaeta pulveracea</name>
    <dbReference type="NCBI Taxonomy" id="177199"/>
    <lineage>
        <taxon>Eukaryota</taxon>
        <taxon>Fungi</taxon>
        <taxon>Dikarya</taxon>
        <taxon>Ascomycota</taxon>
        <taxon>Pezizomycotina</taxon>
        <taxon>Sordariomycetes</taxon>
        <taxon>Sordariomycetidae</taxon>
        <taxon>Coniochaetales</taxon>
        <taxon>Coniochaetaceae</taxon>
        <taxon>Coniochaeta</taxon>
    </lineage>
</organism>
<evidence type="ECO:0000256" key="5">
    <source>
        <dbReference type="SAM" id="MobiDB-lite"/>
    </source>
</evidence>
<dbReference type="OrthoDB" id="5204190at2759"/>
<evidence type="ECO:0000256" key="3">
    <source>
        <dbReference type="ARBA" id="ARBA00022989"/>
    </source>
</evidence>
<feature type="transmembrane region" description="Helical" evidence="6">
    <location>
        <begin position="508"/>
        <end position="527"/>
    </location>
</feature>
<evidence type="ECO:0000313" key="7">
    <source>
        <dbReference type="EMBL" id="RKU40269.1"/>
    </source>
</evidence>
<dbReference type="AlphaFoldDB" id="A0A420XXK2"/>
<feature type="region of interest" description="Disordered" evidence="5">
    <location>
        <begin position="1"/>
        <end position="30"/>
    </location>
</feature>
<feature type="transmembrane region" description="Helical" evidence="6">
    <location>
        <begin position="104"/>
        <end position="126"/>
    </location>
</feature>
<comment type="subcellular location">
    <subcellularLocation>
        <location evidence="1">Membrane</location>
        <topology evidence="1">Multi-pass membrane protein</topology>
    </subcellularLocation>
</comment>
<feature type="compositionally biased region" description="Polar residues" evidence="5">
    <location>
        <begin position="12"/>
        <end position="21"/>
    </location>
</feature>
<evidence type="ECO:0000256" key="2">
    <source>
        <dbReference type="ARBA" id="ARBA00022692"/>
    </source>
</evidence>
<keyword evidence="4 6" id="KW-0472">Membrane</keyword>
<gene>
    <name evidence="7" type="ORF">DL546_002107</name>
</gene>
<dbReference type="EMBL" id="QVQW01000112">
    <property type="protein sequence ID" value="RKU40269.1"/>
    <property type="molecule type" value="Genomic_DNA"/>
</dbReference>
<evidence type="ECO:0000256" key="6">
    <source>
        <dbReference type="SAM" id="Phobius"/>
    </source>
</evidence>